<dbReference type="GO" id="GO:0003677">
    <property type="term" value="F:DNA binding"/>
    <property type="evidence" value="ECO:0007669"/>
    <property type="project" value="UniProtKB-KW"/>
</dbReference>
<dbReference type="PRINTS" id="PR00035">
    <property type="entry name" value="HTHGNTR"/>
</dbReference>
<keyword evidence="6" id="KW-1185">Reference proteome</keyword>
<dbReference type="Proteomes" id="UP000606935">
    <property type="component" value="Unassembled WGS sequence"/>
</dbReference>
<name>A0A917YS07_9ALTE</name>
<proteinExistence type="predicted"/>
<reference evidence="5" key="2">
    <citation type="submission" date="2020-09" db="EMBL/GenBank/DDBJ databases">
        <authorList>
            <person name="Sun Q."/>
            <person name="Zhou Y."/>
        </authorList>
    </citation>
    <scope>NUCLEOTIDE SEQUENCE</scope>
    <source>
        <strain evidence="5">CGMCC 1.7086</strain>
    </source>
</reference>
<dbReference type="Gene3D" id="1.10.10.10">
    <property type="entry name" value="Winged helix-like DNA-binding domain superfamily/Winged helix DNA-binding domain"/>
    <property type="match status" value="1"/>
</dbReference>
<dbReference type="AlphaFoldDB" id="A0A917YS07"/>
<evidence type="ECO:0000256" key="3">
    <source>
        <dbReference type="ARBA" id="ARBA00023163"/>
    </source>
</evidence>
<dbReference type="InterPro" id="IPR036388">
    <property type="entry name" value="WH-like_DNA-bd_sf"/>
</dbReference>
<comment type="caution">
    <text evidence="5">The sequence shown here is derived from an EMBL/GenBank/DDBJ whole genome shotgun (WGS) entry which is preliminary data.</text>
</comment>
<dbReference type="InterPro" id="IPR028978">
    <property type="entry name" value="Chorismate_lyase_/UTRA_dom_sf"/>
</dbReference>
<dbReference type="InterPro" id="IPR050679">
    <property type="entry name" value="Bact_HTH_transcr_reg"/>
</dbReference>
<dbReference type="GO" id="GO:0045892">
    <property type="term" value="P:negative regulation of DNA-templated transcription"/>
    <property type="evidence" value="ECO:0007669"/>
    <property type="project" value="TreeGrafter"/>
</dbReference>
<evidence type="ECO:0000313" key="5">
    <source>
        <dbReference type="EMBL" id="GGO64847.1"/>
    </source>
</evidence>
<dbReference type="SUPFAM" id="SSF46785">
    <property type="entry name" value="Winged helix' DNA-binding domain"/>
    <property type="match status" value="1"/>
</dbReference>
<dbReference type="CDD" id="cd07377">
    <property type="entry name" value="WHTH_GntR"/>
    <property type="match status" value="1"/>
</dbReference>
<dbReference type="Gene3D" id="3.40.1410.10">
    <property type="entry name" value="Chorismate lyase-like"/>
    <property type="match status" value="1"/>
</dbReference>
<keyword evidence="2" id="KW-0238">DNA-binding</keyword>
<sequence>MFKTRFAVMHAFPKQLTPNLHDATPLYRQLATHIRQLITDEVVKSGQALPSERELMEITGTSRVTIRKALEQLIEEGLLVRRQGAGTFIAPGREQSGQRLTGFSADAKSRGESPSSVWLVKSCAKATEDEAKHLGLNEGDAVMRFSRLRLSDGEPLAIEHAVIPESALPSPDVVGDSLYQALREYGKHPKQGTQKLRASLASPIEAGLLTVKEGSEVLRIERQTYLSDGSAVEYTRSVYRGDKYVFVSELQDVGS</sequence>
<evidence type="ECO:0000313" key="6">
    <source>
        <dbReference type="Proteomes" id="UP000606935"/>
    </source>
</evidence>
<dbReference type="SUPFAM" id="SSF64288">
    <property type="entry name" value="Chorismate lyase-like"/>
    <property type="match status" value="1"/>
</dbReference>
<evidence type="ECO:0000256" key="2">
    <source>
        <dbReference type="ARBA" id="ARBA00023125"/>
    </source>
</evidence>
<evidence type="ECO:0000256" key="1">
    <source>
        <dbReference type="ARBA" id="ARBA00023015"/>
    </source>
</evidence>
<dbReference type="PROSITE" id="PS50949">
    <property type="entry name" value="HTH_GNTR"/>
    <property type="match status" value="1"/>
</dbReference>
<dbReference type="SMART" id="SM00345">
    <property type="entry name" value="HTH_GNTR"/>
    <property type="match status" value="1"/>
</dbReference>
<keyword evidence="1" id="KW-0805">Transcription regulation</keyword>
<dbReference type="Pfam" id="PF07702">
    <property type="entry name" value="UTRA"/>
    <property type="match status" value="1"/>
</dbReference>
<keyword evidence="3" id="KW-0804">Transcription</keyword>
<organism evidence="5 6">
    <name type="scientific">Bowmanella pacifica</name>
    <dbReference type="NCBI Taxonomy" id="502051"/>
    <lineage>
        <taxon>Bacteria</taxon>
        <taxon>Pseudomonadati</taxon>
        <taxon>Pseudomonadota</taxon>
        <taxon>Gammaproteobacteria</taxon>
        <taxon>Alteromonadales</taxon>
        <taxon>Alteromonadaceae</taxon>
        <taxon>Bowmanella</taxon>
    </lineage>
</organism>
<gene>
    <name evidence="5" type="ORF">GCM10010982_05250</name>
</gene>
<dbReference type="InterPro" id="IPR000524">
    <property type="entry name" value="Tscrpt_reg_HTH_GntR"/>
</dbReference>
<reference evidence="5" key="1">
    <citation type="journal article" date="2014" name="Int. J. Syst. Evol. Microbiol.">
        <title>Complete genome sequence of Corynebacterium casei LMG S-19264T (=DSM 44701T), isolated from a smear-ripened cheese.</title>
        <authorList>
            <consortium name="US DOE Joint Genome Institute (JGI-PGF)"/>
            <person name="Walter F."/>
            <person name="Albersmeier A."/>
            <person name="Kalinowski J."/>
            <person name="Ruckert C."/>
        </authorList>
    </citation>
    <scope>NUCLEOTIDE SEQUENCE</scope>
    <source>
        <strain evidence="5">CGMCC 1.7086</strain>
    </source>
</reference>
<dbReference type="GO" id="GO:0003700">
    <property type="term" value="F:DNA-binding transcription factor activity"/>
    <property type="evidence" value="ECO:0007669"/>
    <property type="project" value="InterPro"/>
</dbReference>
<dbReference type="InterPro" id="IPR036390">
    <property type="entry name" value="WH_DNA-bd_sf"/>
</dbReference>
<dbReference type="InterPro" id="IPR011663">
    <property type="entry name" value="UTRA"/>
</dbReference>
<accession>A0A917YS07</accession>
<feature type="domain" description="HTH gntR-type" evidence="4">
    <location>
        <begin position="24"/>
        <end position="92"/>
    </location>
</feature>
<protein>
    <submittedName>
        <fullName evidence="5">GntR family transcriptional regulator</fullName>
    </submittedName>
</protein>
<dbReference type="PANTHER" id="PTHR44846:SF1">
    <property type="entry name" value="MANNOSYL-D-GLYCERATE TRANSPORT_METABOLISM SYSTEM REPRESSOR MNGR-RELATED"/>
    <property type="match status" value="1"/>
</dbReference>
<dbReference type="SMART" id="SM00866">
    <property type="entry name" value="UTRA"/>
    <property type="match status" value="1"/>
</dbReference>
<dbReference type="Pfam" id="PF00392">
    <property type="entry name" value="GntR"/>
    <property type="match status" value="1"/>
</dbReference>
<dbReference type="EMBL" id="BMLS01000001">
    <property type="protein sequence ID" value="GGO64847.1"/>
    <property type="molecule type" value="Genomic_DNA"/>
</dbReference>
<evidence type="ECO:0000259" key="4">
    <source>
        <dbReference type="PROSITE" id="PS50949"/>
    </source>
</evidence>
<dbReference type="PANTHER" id="PTHR44846">
    <property type="entry name" value="MANNOSYL-D-GLYCERATE TRANSPORT/METABOLISM SYSTEM REPRESSOR MNGR-RELATED"/>
    <property type="match status" value="1"/>
</dbReference>